<gene>
    <name evidence="7" type="ORF">N561_04315</name>
</gene>
<dbReference type="PRINTS" id="PR00719">
    <property type="entry name" value="LMWPTPASE"/>
</dbReference>
<dbReference type="PANTHER" id="PTHR11717">
    <property type="entry name" value="LOW MOLECULAR WEIGHT PROTEIN TYROSINE PHOSPHATASE"/>
    <property type="match status" value="1"/>
</dbReference>
<keyword evidence="4" id="KW-0904">Protein phosphatase</keyword>
<dbReference type="EMBL" id="AVOX01000013">
    <property type="protein sequence ID" value="ERF78825.1"/>
    <property type="molecule type" value="Genomic_DNA"/>
</dbReference>
<dbReference type="PANTHER" id="PTHR11717:SF7">
    <property type="entry name" value="LOW MOLECULAR WEIGHT PHOSPHOTYROSINE PROTEIN PHOSPHATASE"/>
    <property type="match status" value="1"/>
</dbReference>
<evidence type="ECO:0000256" key="1">
    <source>
        <dbReference type="ARBA" id="ARBA00011063"/>
    </source>
</evidence>
<evidence type="ECO:0000256" key="5">
    <source>
        <dbReference type="PIRSR" id="PIRSR617867-1"/>
    </source>
</evidence>
<dbReference type="CDD" id="cd16343">
    <property type="entry name" value="LMWPTP"/>
    <property type="match status" value="1"/>
</dbReference>
<dbReference type="GO" id="GO:0004725">
    <property type="term" value="F:protein tyrosine phosphatase activity"/>
    <property type="evidence" value="ECO:0007669"/>
    <property type="project" value="UniProtKB-EC"/>
</dbReference>
<dbReference type="Pfam" id="PF01451">
    <property type="entry name" value="LMWPc"/>
    <property type="match status" value="1"/>
</dbReference>
<evidence type="ECO:0000256" key="2">
    <source>
        <dbReference type="ARBA" id="ARBA00013064"/>
    </source>
</evidence>
<dbReference type="Gene3D" id="3.40.50.2300">
    <property type="match status" value="1"/>
</dbReference>
<dbReference type="InterPro" id="IPR017867">
    <property type="entry name" value="Tyr_phospatase_low_mol_wt"/>
</dbReference>
<sequence length="159" mass="18448">MMQKFSVLFVCLGNICRSPMAEFIFKHKLQQAGLSKWVNVDSAGTASWHSGEGMHCGTADMLELHNIASNGFRSRQIRKQDLANFDYIIAMDDSNLEDLERFFGKHPQQIFKITQLCLDLEKDHIPDPWYTHNFDETYRLLDRCCDALLQKVKQMISKM</sequence>
<proteinExistence type="inferred from homology"/>
<dbReference type="InterPro" id="IPR023485">
    <property type="entry name" value="Ptyr_pPase"/>
</dbReference>
<dbReference type="Proteomes" id="UP000016529">
    <property type="component" value="Unassembled WGS sequence"/>
</dbReference>
<feature type="active site" description="Proton donor" evidence="5">
    <location>
        <position position="127"/>
    </location>
</feature>
<dbReference type="InterPro" id="IPR050438">
    <property type="entry name" value="LMW_PTPase"/>
</dbReference>
<evidence type="ECO:0000313" key="8">
    <source>
        <dbReference type="Proteomes" id="UP000016529"/>
    </source>
</evidence>
<organism evidence="7 8">
    <name type="scientific">Gallibacterium anatis 12656/12</name>
    <dbReference type="NCBI Taxonomy" id="1195244"/>
    <lineage>
        <taxon>Bacteria</taxon>
        <taxon>Pseudomonadati</taxon>
        <taxon>Pseudomonadota</taxon>
        <taxon>Gammaproteobacteria</taxon>
        <taxon>Pasteurellales</taxon>
        <taxon>Pasteurellaceae</taxon>
        <taxon>Gallibacterium</taxon>
    </lineage>
</organism>
<dbReference type="InterPro" id="IPR036196">
    <property type="entry name" value="Ptyr_pPase_sf"/>
</dbReference>
<comment type="similarity">
    <text evidence="1">Belongs to the low molecular weight phosphotyrosine protein phosphatase family.</text>
</comment>
<dbReference type="SUPFAM" id="SSF52788">
    <property type="entry name" value="Phosphotyrosine protein phosphatases I"/>
    <property type="match status" value="1"/>
</dbReference>
<feature type="active site" evidence="5">
    <location>
        <position position="17"/>
    </location>
</feature>
<protein>
    <recommendedName>
        <fullName evidence="2">protein-tyrosine-phosphatase</fullName>
        <ecNumber evidence="2">3.1.3.48</ecNumber>
    </recommendedName>
</protein>
<feature type="domain" description="Phosphotyrosine protein phosphatase I" evidence="6">
    <location>
        <begin position="5"/>
        <end position="151"/>
    </location>
</feature>
<dbReference type="AlphaFoldDB" id="U1I622"/>
<reference evidence="7 8" key="1">
    <citation type="journal article" date="2013" name="Genome Announc.">
        <title>Draft Genome Sequence of Gallibacterium anatis bv. haemolytica 12656-12 Liver, an Isolate Obtained from the Liver of a Septicemic Chicken.</title>
        <authorList>
            <person name="Kudirkiene E."/>
            <person name="Christensen H."/>
            <person name="Bojesen A.M."/>
        </authorList>
    </citation>
    <scope>NUCLEOTIDE SEQUENCE [LARGE SCALE GENOMIC DNA]</scope>
    <source>
        <strain evidence="7">12656/12</strain>
    </source>
</reference>
<evidence type="ECO:0000313" key="7">
    <source>
        <dbReference type="EMBL" id="ERF78825.1"/>
    </source>
</evidence>
<keyword evidence="3" id="KW-0378">Hydrolase</keyword>
<dbReference type="PATRIC" id="fig|1195244.3.peg.843"/>
<evidence type="ECO:0000256" key="3">
    <source>
        <dbReference type="ARBA" id="ARBA00022801"/>
    </source>
</evidence>
<name>U1I622_9PAST</name>
<evidence type="ECO:0000256" key="4">
    <source>
        <dbReference type="ARBA" id="ARBA00022912"/>
    </source>
</evidence>
<dbReference type="EC" id="3.1.3.48" evidence="2"/>
<comment type="caution">
    <text evidence="7">The sequence shown here is derived from an EMBL/GenBank/DDBJ whole genome shotgun (WGS) entry which is preliminary data.</text>
</comment>
<feature type="active site" description="Nucleophile" evidence="5">
    <location>
        <position position="11"/>
    </location>
</feature>
<dbReference type="SMART" id="SM00226">
    <property type="entry name" value="LMWPc"/>
    <property type="match status" value="1"/>
</dbReference>
<evidence type="ECO:0000259" key="6">
    <source>
        <dbReference type="SMART" id="SM00226"/>
    </source>
</evidence>
<accession>U1I622</accession>